<feature type="domain" description="O-methyltransferase C-terminal" evidence="5">
    <location>
        <begin position="170"/>
        <end position="344"/>
    </location>
</feature>
<comment type="caution">
    <text evidence="7">The sequence shown here is derived from an EMBL/GenBank/DDBJ whole genome shotgun (WGS) entry which is preliminary data.</text>
</comment>
<reference evidence="7 8" key="1">
    <citation type="journal article" date="2018" name="Nat. Biotechnol.">
        <title>A standardized bacterial taxonomy based on genome phylogeny substantially revises the tree of life.</title>
        <authorList>
            <person name="Parks D.H."/>
            <person name="Chuvochina M."/>
            <person name="Waite D.W."/>
            <person name="Rinke C."/>
            <person name="Skarshewski A."/>
            <person name="Chaumeil P.A."/>
            <person name="Hugenholtz P."/>
        </authorList>
    </citation>
    <scope>NUCLEOTIDE SEQUENCE [LARGE SCALE GENOMIC DNA]</scope>
    <source>
        <strain evidence="7">UBA9015</strain>
    </source>
</reference>
<evidence type="ECO:0000313" key="7">
    <source>
        <dbReference type="EMBL" id="HCB76731.1"/>
    </source>
</evidence>
<dbReference type="InterPro" id="IPR036390">
    <property type="entry name" value="WH_DNA-bd_sf"/>
</dbReference>
<feature type="active site" description="Proton acceptor" evidence="4">
    <location>
        <position position="273"/>
    </location>
</feature>
<sequence length="364" mass="39045">MKSSTSLHERWIAWRNAMIGSPRFQRFAARSPFMRPVARRRARALFDLVAGFTYSQALAACIETRLLDYLSDTPRRAADLASKIDLPVEATERLLRTAAGLGFVERLDDRWALGSEGAALLGNPGIAEMVAHHRLLYADLADPHLEDRRGGGGGALSAHWHYAEASGTGDAAAVAPYSALMAASQPMVAAQALAAYQFDRHARVLDIGGGEGAFLSAVAQAVPELQRGLFDLPAVGERARTRLGAGVTIHGGDFLRDALPTGFDLITLIRVLHDHDDAPAMTLLRAIRAALPPGGALLIAEPMAETTGARGVGSYFELYLLAMGSGRPRSMAEIRDMLAMAGFRRIRPLRTHLPLVASAIIAQA</sequence>
<dbReference type="Pfam" id="PF08100">
    <property type="entry name" value="Dimerisation"/>
    <property type="match status" value="1"/>
</dbReference>
<protein>
    <submittedName>
        <fullName evidence="7">Methyltransferase</fullName>
    </submittedName>
</protein>
<dbReference type="GO" id="GO:0032259">
    <property type="term" value="P:methylation"/>
    <property type="evidence" value="ECO:0007669"/>
    <property type="project" value="UniProtKB-KW"/>
</dbReference>
<dbReference type="PIRSF" id="PIRSF005739">
    <property type="entry name" value="O-mtase"/>
    <property type="match status" value="1"/>
</dbReference>
<feature type="domain" description="O-methyltransferase dimerisation" evidence="6">
    <location>
        <begin position="47"/>
        <end position="106"/>
    </location>
</feature>
<name>A0A3D0WDC6_9SPHN</name>
<evidence type="ECO:0000256" key="3">
    <source>
        <dbReference type="ARBA" id="ARBA00022691"/>
    </source>
</evidence>
<dbReference type="InterPro" id="IPR001077">
    <property type="entry name" value="COMT_C"/>
</dbReference>
<evidence type="ECO:0000313" key="8">
    <source>
        <dbReference type="Proteomes" id="UP000262699"/>
    </source>
</evidence>
<dbReference type="Gene3D" id="1.10.287.1350">
    <property type="match status" value="1"/>
</dbReference>
<dbReference type="Gene3D" id="1.10.10.10">
    <property type="entry name" value="Winged helix-like DNA-binding domain superfamily/Winged helix DNA-binding domain"/>
    <property type="match status" value="1"/>
</dbReference>
<dbReference type="CDD" id="cd02440">
    <property type="entry name" value="AdoMet_MTases"/>
    <property type="match status" value="1"/>
</dbReference>
<keyword evidence="2 7" id="KW-0808">Transferase</keyword>
<dbReference type="Gene3D" id="3.40.50.150">
    <property type="entry name" value="Vaccinia Virus protein VP39"/>
    <property type="match status" value="1"/>
</dbReference>
<evidence type="ECO:0000256" key="4">
    <source>
        <dbReference type="PIRSR" id="PIRSR005739-1"/>
    </source>
</evidence>
<dbReference type="EMBL" id="DOYJ01000314">
    <property type="protein sequence ID" value="HCB76731.1"/>
    <property type="molecule type" value="Genomic_DNA"/>
</dbReference>
<dbReference type="AlphaFoldDB" id="A0A3D0WDC6"/>
<keyword evidence="3" id="KW-0949">S-adenosyl-L-methionine</keyword>
<dbReference type="InterPro" id="IPR012967">
    <property type="entry name" value="COMT_dimerisation"/>
</dbReference>
<evidence type="ECO:0000259" key="5">
    <source>
        <dbReference type="Pfam" id="PF00891"/>
    </source>
</evidence>
<gene>
    <name evidence="7" type="ORF">DEP91_11275</name>
</gene>
<dbReference type="PANTHER" id="PTHR43712:SF2">
    <property type="entry name" value="O-METHYLTRANSFERASE CICE"/>
    <property type="match status" value="1"/>
</dbReference>
<dbReference type="PANTHER" id="PTHR43712">
    <property type="entry name" value="PUTATIVE (AFU_ORTHOLOGUE AFUA_4G14580)-RELATED"/>
    <property type="match status" value="1"/>
</dbReference>
<dbReference type="Pfam" id="PF00891">
    <property type="entry name" value="Methyltransf_2"/>
    <property type="match status" value="1"/>
</dbReference>
<dbReference type="InterPro" id="IPR016461">
    <property type="entry name" value="COMT-like"/>
</dbReference>
<proteinExistence type="predicted"/>
<accession>A0A3D0WDC6</accession>
<dbReference type="InterPro" id="IPR029063">
    <property type="entry name" value="SAM-dependent_MTases_sf"/>
</dbReference>
<dbReference type="PROSITE" id="PS51683">
    <property type="entry name" value="SAM_OMT_II"/>
    <property type="match status" value="1"/>
</dbReference>
<keyword evidence="1 7" id="KW-0489">Methyltransferase</keyword>
<dbReference type="SUPFAM" id="SSF46785">
    <property type="entry name" value="Winged helix' DNA-binding domain"/>
    <property type="match status" value="1"/>
</dbReference>
<evidence type="ECO:0000256" key="1">
    <source>
        <dbReference type="ARBA" id="ARBA00022603"/>
    </source>
</evidence>
<organism evidence="7 8">
    <name type="scientific">Sphingomonas bacterium</name>
    <dbReference type="NCBI Taxonomy" id="1895847"/>
    <lineage>
        <taxon>Bacteria</taxon>
        <taxon>Pseudomonadati</taxon>
        <taxon>Pseudomonadota</taxon>
        <taxon>Alphaproteobacteria</taxon>
        <taxon>Sphingomonadales</taxon>
        <taxon>Sphingomonadaceae</taxon>
        <taxon>Sphingomonas</taxon>
    </lineage>
</organism>
<dbReference type="InterPro" id="IPR036388">
    <property type="entry name" value="WH-like_DNA-bd_sf"/>
</dbReference>
<evidence type="ECO:0000256" key="2">
    <source>
        <dbReference type="ARBA" id="ARBA00022679"/>
    </source>
</evidence>
<dbReference type="Proteomes" id="UP000262699">
    <property type="component" value="Unassembled WGS sequence"/>
</dbReference>
<dbReference type="GO" id="GO:0046983">
    <property type="term" value="F:protein dimerization activity"/>
    <property type="evidence" value="ECO:0007669"/>
    <property type="project" value="InterPro"/>
</dbReference>
<evidence type="ECO:0000259" key="6">
    <source>
        <dbReference type="Pfam" id="PF08100"/>
    </source>
</evidence>
<dbReference type="SUPFAM" id="SSF53335">
    <property type="entry name" value="S-adenosyl-L-methionine-dependent methyltransferases"/>
    <property type="match status" value="1"/>
</dbReference>
<dbReference type="GO" id="GO:0008171">
    <property type="term" value="F:O-methyltransferase activity"/>
    <property type="evidence" value="ECO:0007669"/>
    <property type="project" value="InterPro"/>
</dbReference>